<dbReference type="KEGG" id="sphi:TS85_23115"/>
<reference evidence="2 3" key="1">
    <citation type="journal article" date="2015" name="Int. J. Syst. Evol. Microbiol.">
        <title>Sphingomonas hengshuiensis sp. nov., isolated from lake wetland.</title>
        <authorList>
            <person name="Wei S."/>
            <person name="Wang T."/>
            <person name="Liu H."/>
            <person name="Zhang C."/>
            <person name="Guo J."/>
            <person name="Wang Q."/>
            <person name="Liang K."/>
            <person name="Zhang Z."/>
        </authorList>
    </citation>
    <scope>NUCLEOTIDE SEQUENCE [LARGE SCALE GENOMIC DNA]</scope>
    <source>
        <strain evidence="2 3">WHSC-8</strain>
    </source>
</reference>
<keyword evidence="1 2" id="KW-0808">Transferase</keyword>
<dbReference type="InterPro" id="IPR003673">
    <property type="entry name" value="CoA-Trfase_fam_III"/>
</dbReference>
<proteinExistence type="predicted"/>
<evidence type="ECO:0000313" key="2">
    <source>
        <dbReference type="EMBL" id="AJP74066.1"/>
    </source>
</evidence>
<dbReference type="SUPFAM" id="SSF89796">
    <property type="entry name" value="CoA-transferase family III (CaiB/BaiF)"/>
    <property type="match status" value="1"/>
</dbReference>
<dbReference type="Gene3D" id="3.30.1540.10">
    <property type="entry name" value="formyl-coa transferase, domain 3"/>
    <property type="match status" value="1"/>
</dbReference>
<name>A0A7U5BF10_9SPHN</name>
<dbReference type="Proteomes" id="UP000032300">
    <property type="component" value="Chromosome"/>
</dbReference>
<evidence type="ECO:0000313" key="3">
    <source>
        <dbReference type="Proteomes" id="UP000032300"/>
    </source>
</evidence>
<gene>
    <name evidence="2" type="ORF">TS85_23115</name>
</gene>
<sequence length="404" mass="42782">MDESRGYLPLAGIRVIEFSHMVMGPSAGVILADLGADVIKVEPLGGDHTRRLLGSGAGYFPMFNRNKRSIAIDLKSESGIAVARKLVDSADVLVENFRPGALEKLGLGPERVRETNPGLIYYAAKGFLAGPYENRTALDEVAQMMGGLAYMTGPSGRPLRAGSSVIDIAGGMFGVIGILAALHQRVKTGAGAQVRSSLFETTAFIVGQHMAQLAVTGAAARPMPERISAWAIYDLFETATPGEQIFVGVVSDGQWAAFTNMFDLGPIGSDPEFATNAARVQARDRILPTVRTLFASMTRAALVQQLEAAGVAFAPIARPEDLFDDPHLNSNGGLVDLTLDTGKPIRLPALPVEIDGRLPAIYRDLPLAGADGVAILNEIGVRAEEIRNLLDQGIVGGVDVRDAA</sequence>
<evidence type="ECO:0000256" key="1">
    <source>
        <dbReference type="ARBA" id="ARBA00022679"/>
    </source>
</evidence>
<dbReference type="GO" id="GO:0008410">
    <property type="term" value="F:CoA-transferase activity"/>
    <property type="evidence" value="ECO:0007669"/>
    <property type="project" value="TreeGrafter"/>
</dbReference>
<dbReference type="InterPro" id="IPR044855">
    <property type="entry name" value="CoA-Trfase_III_dom3_sf"/>
</dbReference>
<accession>A0A7U5BF10</accession>
<dbReference type="InterPro" id="IPR023606">
    <property type="entry name" value="CoA-Trfase_III_dom_1_sf"/>
</dbReference>
<dbReference type="Gene3D" id="3.40.50.10540">
    <property type="entry name" value="Crotonobetainyl-coa:carnitine coa-transferase, domain 1"/>
    <property type="match status" value="1"/>
</dbReference>
<dbReference type="InterPro" id="IPR050483">
    <property type="entry name" value="CoA-transferase_III_domain"/>
</dbReference>
<dbReference type="EMBL" id="CP010836">
    <property type="protein sequence ID" value="AJP74066.1"/>
    <property type="molecule type" value="Genomic_DNA"/>
</dbReference>
<reference evidence="2 3" key="2">
    <citation type="submission" date="2015-02" db="EMBL/GenBank/DDBJ databases">
        <title>The complete genome of Sphingomonas hengshuiensis sp. WHSC-8 isolated from soil of Hengshui Lake.</title>
        <authorList>
            <person name="Wei S."/>
            <person name="Guo J."/>
            <person name="Su C."/>
            <person name="Wu R."/>
            <person name="Zhang Z."/>
            <person name="Liang K."/>
            <person name="Li H."/>
            <person name="Wang T."/>
            <person name="Liu H."/>
            <person name="Zhang C."/>
            <person name="Li Z."/>
            <person name="Wang Q."/>
            <person name="Meng J."/>
        </authorList>
    </citation>
    <scope>NUCLEOTIDE SEQUENCE [LARGE SCALE GENOMIC DNA]</scope>
    <source>
        <strain evidence="2 3">WHSC-8</strain>
    </source>
</reference>
<protein>
    <submittedName>
        <fullName evidence="2">CoA-transferase</fullName>
    </submittedName>
</protein>
<organism evidence="2 3">
    <name type="scientific">Sphingomonas hengshuiensis</name>
    <dbReference type="NCBI Taxonomy" id="1609977"/>
    <lineage>
        <taxon>Bacteria</taxon>
        <taxon>Pseudomonadati</taxon>
        <taxon>Pseudomonadota</taxon>
        <taxon>Alphaproteobacteria</taxon>
        <taxon>Sphingomonadales</taxon>
        <taxon>Sphingomonadaceae</taxon>
        <taxon>Sphingomonas</taxon>
    </lineage>
</organism>
<keyword evidence="3" id="KW-1185">Reference proteome</keyword>
<dbReference type="OrthoDB" id="5720311at2"/>
<dbReference type="PANTHER" id="PTHR48207">
    <property type="entry name" value="SUCCINATE--HYDROXYMETHYLGLUTARATE COA-TRANSFERASE"/>
    <property type="match status" value="1"/>
</dbReference>
<dbReference type="PANTHER" id="PTHR48207:SF3">
    <property type="entry name" value="SUCCINATE--HYDROXYMETHYLGLUTARATE COA-TRANSFERASE"/>
    <property type="match status" value="1"/>
</dbReference>
<dbReference type="Pfam" id="PF02515">
    <property type="entry name" value="CoA_transf_3"/>
    <property type="match status" value="1"/>
</dbReference>
<dbReference type="AlphaFoldDB" id="A0A7U5BF10"/>